<keyword evidence="1" id="KW-0862">Zinc</keyword>
<protein>
    <submittedName>
        <fullName evidence="3">Serine/arginine repetitive matrix protein</fullName>
    </submittedName>
</protein>
<dbReference type="PROSITE" id="PS50157">
    <property type="entry name" value="ZINC_FINGER_C2H2_2"/>
    <property type="match status" value="1"/>
</dbReference>
<dbReference type="PROSITE" id="PS00028">
    <property type="entry name" value="ZINC_FINGER_C2H2_1"/>
    <property type="match status" value="1"/>
</dbReference>
<sequence length="614" mass="68380">MGRRSEIGDRHILFFSLQSSRRLSGNLESLHNPLLLRCVPKIDVSCRSRAGRNLDAMILGVGNDVQDALVRQTIGIQPYLSLPRINDVPVQWVQLLNGFDQQDLYGWPLPTPLKVQMQKCDKCSREFCSTINYRRHIRVHRRSNVDKESHKNRDSLGAFWDKVSLDEAKKILSFEDVILEGVPGSSIIKALASFVRAPGFCALPQVYVKAGYVLLDVIEASPSRLPISSQEFFTVLDDASESTFLCGGSAGSLQKFIFDGEAGKVGLEMKNLVACTSFLLEQNLVKAWIADKDAEALRCQKLLVEEEEAAQKRQAELLERKRLRKLRQKEQRTKGRSYKETSKLTGGAEILENVPVENVPDAESSRLHQSAGGYTSELLDVGRAKNVELPESEGNNNQQLVDTKSQVLEPMSEGIGIEGKDNRKAKNVELPESEGNNNPHIVDSKVQILESMGEQLHPSHNLDVVKPDPMQKNFPPAQVNSSEIQTDRTSCEVMIGSISVTVGNCIAQKRHDDRSSRVDHVTCGSVGAQDKHIVDNDNKQNDFIPPSKLALSSHSARAFLSQRWKEAISGDHETLVLSQEPEHQGHRDVSAENCLEAFKPSRKPKKGYLIKVQS</sequence>
<evidence type="ECO:0000256" key="1">
    <source>
        <dbReference type="PROSITE-ProRule" id="PRU00042"/>
    </source>
</evidence>
<evidence type="ECO:0000313" key="3">
    <source>
        <dbReference type="EMBL" id="KAK1399523.1"/>
    </source>
</evidence>
<dbReference type="GO" id="GO:0008270">
    <property type="term" value="F:zinc ion binding"/>
    <property type="evidence" value="ECO:0007669"/>
    <property type="project" value="UniProtKB-KW"/>
</dbReference>
<feature type="domain" description="C2H2-type" evidence="2">
    <location>
        <begin position="118"/>
        <end position="145"/>
    </location>
</feature>
<dbReference type="EMBL" id="JAUIZM010000002">
    <property type="protein sequence ID" value="KAK1399523.1"/>
    <property type="molecule type" value="Genomic_DNA"/>
</dbReference>
<gene>
    <name evidence="3" type="ORF">POM88_009386</name>
</gene>
<keyword evidence="1" id="KW-0479">Metal-binding</keyword>
<reference evidence="3" key="2">
    <citation type="submission" date="2023-05" db="EMBL/GenBank/DDBJ databases">
        <authorList>
            <person name="Schelkunov M.I."/>
        </authorList>
    </citation>
    <scope>NUCLEOTIDE SEQUENCE</scope>
    <source>
        <strain evidence="3">Hsosn_3</strain>
        <tissue evidence="3">Leaf</tissue>
    </source>
</reference>
<reference evidence="3" key="1">
    <citation type="submission" date="2023-02" db="EMBL/GenBank/DDBJ databases">
        <title>Genome of toxic invasive species Heracleum sosnowskyi carries increased number of genes despite the absence of recent whole-genome duplications.</title>
        <authorList>
            <person name="Schelkunov M."/>
            <person name="Shtratnikova V."/>
            <person name="Makarenko M."/>
            <person name="Klepikova A."/>
            <person name="Omelchenko D."/>
            <person name="Novikova G."/>
            <person name="Obukhova E."/>
            <person name="Bogdanov V."/>
            <person name="Penin A."/>
            <person name="Logacheva M."/>
        </authorList>
    </citation>
    <scope>NUCLEOTIDE SEQUENCE</scope>
    <source>
        <strain evidence="3">Hsosn_3</strain>
        <tissue evidence="3">Leaf</tissue>
    </source>
</reference>
<evidence type="ECO:0000313" key="4">
    <source>
        <dbReference type="Proteomes" id="UP001237642"/>
    </source>
</evidence>
<comment type="caution">
    <text evidence="3">The sequence shown here is derived from an EMBL/GenBank/DDBJ whole genome shotgun (WGS) entry which is preliminary data.</text>
</comment>
<accession>A0AAD8JAI6</accession>
<proteinExistence type="predicted"/>
<dbReference type="InterPro" id="IPR013087">
    <property type="entry name" value="Znf_C2H2_type"/>
</dbReference>
<dbReference type="Proteomes" id="UP001237642">
    <property type="component" value="Unassembled WGS sequence"/>
</dbReference>
<organism evidence="3 4">
    <name type="scientific">Heracleum sosnowskyi</name>
    <dbReference type="NCBI Taxonomy" id="360622"/>
    <lineage>
        <taxon>Eukaryota</taxon>
        <taxon>Viridiplantae</taxon>
        <taxon>Streptophyta</taxon>
        <taxon>Embryophyta</taxon>
        <taxon>Tracheophyta</taxon>
        <taxon>Spermatophyta</taxon>
        <taxon>Magnoliopsida</taxon>
        <taxon>eudicotyledons</taxon>
        <taxon>Gunneridae</taxon>
        <taxon>Pentapetalae</taxon>
        <taxon>asterids</taxon>
        <taxon>campanulids</taxon>
        <taxon>Apiales</taxon>
        <taxon>Apiaceae</taxon>
        <taxon>Apioideae</taxon>
        <taxon>apioid superclade</taxon>
        <taxon>Tordylieae</taxon>
        <taxon>Tordyliinae</taxon>
        <taxon>Heracleum</taxon>
    </lineage>
</organism>
<keyword evidence="1" id="KW-0863">Zinc-finger</keyword>
<dbReference type="PANTHER" id="PTHR36055:SF1">
    <property type="entry name" value="C2H2-LIKE ZINC FINGER PROTEIN"/>
    <property type="match status" value="1"/>
</dbReference>
<dbReference type="AlphaFoldDB" id="A0AAD8JAI6"/>
<evidence type="ECO:0000259" key="2">
    <source>
        <dbReference type="PROSITE" id="PS50157"/>
    </source>
</evidence>
<name>A0AAD8JAI6_9APIA</name>
<dbReference type="PANTHER" id="PTHR36055">
    <property type="entry name" value="C2H2-LIKE ZINC FINGER PROTEIN"/>
    <property type="match status" value="1"/>
</dbReference>
<keyword evidence="4" id="KW-1185">Reference proteome</keyword>